<keyword evidence="3" id="KW-0808">Transferase</keyword>
<evidence type="ECO:0000256" key="3">
    <source>
        <dbReference type="ARBA" id="ARBA00022679"/>
    </source>
</evidence>
<evidence type="ECO:0000256" key="2">
    <source>
        <dbReference type="ARBA" id="ARBA00022490"/>
    </source>
</evidence>
<evidence type="ECO:0000256" key="5">
    <source>
        <dbReference type="ARBA" id="ARBA00036820"/>
    </source>
</evidence>
<protein>
    <recommendedName>
        <fullName evidence="8">Hydroxylysine kinase</fullName>
        <ecNumber evidence="7">2.7.1.81</ecNumber>
    </recommendedName>
</protein>
<evidence type="ECO:0000313" key="10">
    <source>
        <dbReference type="EMBL" id="HCT14673.1"/>
    </source>
</evidence>
<dbReference type="SUPFAM" id="SSF56112">
    <property type="entry name" value="Protein kinase-like (PK-like)"/>
    <property type="match status" value="1"/>
</dbReference>
<organism evidence="10 11">
    <name type="scientific">Corynebacterium nuruki</name>
    <dbReference type="NCBI Taxonomy" id="1032851"/>
    <lineage>
        <taxon>Bacteria</taxon>
        <taxon>Bacillati</taxon>
        <taxon>Actinomycetota</taxon>
        <taxon>Actinomycetes</taxon>
        <taxon>Mycobacteriales</taxon>
        <taxon>Corynebacteriaceae</taxon>
        <taxon>Corynebacterium</taxon>
    </lineage>
</organism>
<dbReference type="InterPro" id="IPR002575">
    <property type="entry name" value="Aminoglycoside_PTrfase"/>
</dbReference>
<dbReference type="EMBL" id="DQID01000201">
    <property type="protein sequence ID" value="HCT14673.1"/>
    <property type="molecule type" value="Genomic_DNA"/>
</dbReference>
<dbReference type="PANTHER" id="PTHR21064">
    <property type="entry name" value="AMINOGLYCOSIDE PHOSPHOTRANSFERASE DOMAIN-CONTAINING PROTEIN-RELATED"/>
    <property type="match status" value="1"/>
</dbReference>
<dbReference type="RefSeq" id="WP_010121694.1">
    <property type="nucleotide sequence ID" value="NZ_DAITTW010000007.1"/>
</dbReference>
<dbReference type="AlphaFoldDB" id="A0A3D4SZE5"/>
<comment type="catalytic activity">
    <reaction evidence="5">
        <text>(5R)-5-hydroxy-L-lysine + GTP = (5R)-5-phosphooxy-L-lysine + GDP + H(+)</text>
        <dbReference type="Rhea" id="RHEA:19049"/>
        <dbReference type="ChEBI" id="CHEBI:15378"/>
        <dbReference type="ChEBI" id="CHEBI:37565"/>
        <dbReference type="ChEBI" id="CHEBI:57882"/>
        <dbReference type="ChEBI" id="CHEBI:58189"/>
        <dbReference type="ChEBI" id="CHEBI:58357"/>
        <dbReference type="EC" id="2.7.1.81"/>
    </reaction>
</comment>
<dbReference type="Pfam" id="PF01636">
    <property type="entry name" value="APH"/>
    <property type="match status" value="1"/>
</dbReference>
<proteinExistence type="predicted"/>
<accession>A0A3D4SZE5</accession>
<gene>
    <name evidence="10" type="ORF">DIW82_07755</name>
</gene>
<dbReference type="Gene3D" id="3.90.1200.10">
    <property type="match status" value="1"/>
</dbReference>
<dbReference type="PANTHER" id="PTHR21064:SF1">
    <property type="entry name" value="HYDROXYLYSINE KINASE"/>
    <property type="match status" value="1"/>
</dbReference>
<comment type="subcellular location">
    <subcellularLocation>
        <location evidence="1">Cytoplasm</location>
    </subcellularLocation>
</comment>
<reference evidence="10 11" key="1">
    <citation type="journal article" date="2018" name="Nat. Biotechnol.">
        <title>A standardized bacterial taxonomy based on genome phylogeny substantially revises the tree of life.</title>
        <authorList>
            <person name="Parks D.H."/>
            <person name="Chuvochina M."/>
            <person name="Waite D.W."/>
            <person name="Rinke C."/>
            <person name="Skarshewski A."/>
            <person name="Chaumeil P.A."/>
            <person name="Hugenholtz P."/>
        </authorList>
    </citation>
    <scope>NUCLEOTIDE SEQUENCE [LARGE SCALE GENOMIC DNA]</scope>
    <source>
        <strain evidence="10">UBA11247</strain>
    </source>
</reference>
<evidence type="ECO:0000259" key="9">
    <source>
        <dbReference type="Pfam" id="PF01636"/>
    </source>
</evidence>
<dbReference type="GO" id="GO:0005737">
    <property type="term" value="C:cytoplasm"/>
    <property type="evidence" value="ECO:0007669"/>
    <property type="project" value="UniProtKB-SubCell"/>
</dbReference>
<dbReference type="InterPro" id="IPR011009">
    <property type="entry name" value="Kinase-like_dom_sf"/>
</dbReference>
<name>A0A3D4SZE5_9CORY</name>
<sequence length="339" mass="34817">MTGIWDTVAGAWGLAADHRVLGGDVDRNIRATVAAGVHAGEPCLVKLSPPGTPPAELSWRDAVLATVGKAGLPCGVPRIIPTRDGAARLSVDGWSVQAVSWVDGAVMADIPVYPAELLRDLGRVSAELTVALSPLDVHRYSAGHPWLAVDSAVRIRDAVAGPGASRYAAVAVEAAAECERAAAGVGGFGTLPQATVHQDLNGDNVMVSTVGPQVTGVGGVIDFNDATFTARVADVALCCAYAMQRFPDPAEAVALVTGGYGSVLSLTAAERRVLGPLALARVCASWAAWSVREAVNAADAAAGVTGAPSDYATMRRRQNEPLLDRVARQGVGAFLAELG</sequence>
<evidence type="ECO:0000256" key="6">
    <source>
        <dbReference type="ARBA" id="ARBA00037368"/>
    </source>
</evidence>
<comment type="function">
    <text evidence="6">Catalyzes the GTP-dependent phosphorylation of 5-hydroxy-L-lysine.</text>
</comment>
<keyword evidence="4" id="KW-0418">Kinase</keyword>
<dbReference type="Proteomes" id="UP000261739">
    <property type="component" value="Unassembled WGS sequence"/>
</dbReference>
<evidence type="ECO:0000256" key="8">
    <source>
        <dbReference type="ARBA" id="ARBA00040505"/>
    </source>
</evidence>
<evidence type="ECO:0000313" key="11">
    <source>
        <dbReference type="Proteomes" id="UP000261739"/>
    </source>
</evidence>
<evidence type="ECO:0000256" key="1">
    <source>
        <dbReference type="ARBA" id="ARBA00004496"/>
    </source>
</evidence>
<dbReference type="STRING" id="863239.GCA_000213935_00720"/>
<dbReference type="GO" id="GO:0047992">
    <property type="term" value="F:hydroxylysine kinase activity"/>
    <property type="evidence" value="ECO:0007669"/>
    <property type="project" value="UniProtKB-EC"/>
</dbReference>
<comment type="caution">
    <text evidence="10">The sequence shown here is derived from an EMBL/GenBank/DDBJ whole genome shotgun (WGS) entry which is preliminary data.</text>
</comment>
<dbReference type="EC" id="2.7.1.81" evidence="7"/>
<dbReference type="InterPro" id="IPR050249">
    <property type="entry name" value="Pseudomonas-type_ThrB"/>
</dbReference>
<evidence type="ECO:0000256" key="4">
    <source>
        <dbReference type="ARBA" id="ARBA00022777"/>
    </source>
</evidence>
<feature type="domain" description="Aminoglycoside phosphotransferase" evidence="9">
    <location>
        <begin position="41"/>
        <end position="254"/>
    </location>
</feature>
<keyword evidence="2" id="KW-0963">Cytoplasm</keyword>
<evidence type="ECO:0000256" key="7">
    <source>
        <dbReference type="ARBA" id="ARBA00038873"/>
    </source>
</evidence>